<keyword evidence="1" id="KW-0472">Membrane</keyword>
<keyword evidence="1" id="KW-0812">Transmembrane</keyword>
<feature type="transmembrane region" description="Helical" evidence="1">
    <location>
        <begin position="151"/>
        <end position="168"/>
    </location>
</feature>
<name>A0A2L2T7F6_9HYPO</name>
<protein>
    <submittedName>
        <fullName evidence="2">Uncharacterized protein</fullName>
    </submittedName>
</protein>
<feature type="transmembrane region" description="Helical" evidence="1">
    <location>
        <begin position="20"/>
        <end position="40"/>
    </location>
</feature>
<proteinExistence type="predicted"/>
<dbReference type="EMBL" id="LN649230">
    <property type="protein sequence ID" value="CEI61081.1"/>
    <property type="molecule type" value="Genomic_DNA"/>
</dbReference>
<evidence type="ECO:0000313" key="2">
    <source>
        <dbReference type="EMBL" id="CEI61081.1"/>
    </source>
</evidence>
<accession>A0A2L2T7F6</accession>
<dbReference type="Proteomes" id="UP000245910">
    <property type="component" value="Chromosome II"/>
</dbReference>
<evidence type="ECO:0000256" key="1">
    <source>
        <dbReference type="SAM" id="Phobius"/>
    </source>
</evidence>
<dbReference type="AlphaFoldDB" id="A0A2L2T7F6"/>
<keyword evidence="3" id="KW-1185">Reference proteome</keyword>
<organism evidence="2 3">
    <name type="scientific">Fusarium venenatum</name>
    <dbReference type="NCBI Taxonomy" id="56646"/>
    <lineage>
        <taxon>Eukaryota</taxon>
        <taxon>Fungi</taxon>
        <taxon>Dikarya</taxon>
        <taxon>Ascomycota</taxon>
        <taxon>Pezizomycotina</taxon>
        <taxon>Sordariomycetes</taxon>
        <taxon>Hypocreomycetidae</taxon>
        <taxon>Hypocreales</taxon>
        <taxon>Nectriaceae</taxon>
        <taxon>Fusarium</taxon>
    </lineage>
</organism>
<keyword evidence="1" id="KW-1133">Transmembrane helix</keyword>
<reference evidence="3" key="1">
    <citation type="submission" date="2014-10" db="EMBL/GenBank/DDBJ databases">
        <authorList>
            <person name="King R."/>
        </authorList>
    </citation>
    <scope>NUCLEOTIDE SEQUENCE [LARGE SCALE GENOMIC DNA]</scope>
    <source>
        <strain evidence="3">A3/5</strain>
    </source>
</reference>
<evidence type="ECO:0000313" key="3">
    <source>
        <dbReference type="Proteomes" id="UP000245910"/>
    </source>
</evidence>
<sequence length="207" mass="23694">MTTSSAPLEALITTPTWHLLPLLVLLTILNVDIAPVYRWINTRCTWKSEDKTQMASLTTSLARYSTSTSISPIFRPLVASSDKRRTAEDFSILRTHPCLSWWWPWRLPWRRSAGDVCKFSWASQARCPLVAEVEAVANDNELAMFLCWRELPSLALILFLLCHSSALWRPLFLLKLLRPLLLFRYCSSYSSCAALTLLKDRCSLDLT</sequence>